<dbReference type="Pfam" id="PF14278">
    <property type="entry name" value="TetR_C_8"/>
    <property type="match status" value="1"/>
</dbReference>
<dbReference type="Pfam" id="PF00440">
    <property type="entry name" value="TetR_N"/>
    <property type="match status" value="1"/>
</dbReference>
<dbReference type="EMBL" id="JACOOX010000002">
    <property type="protein sequence ID" value="MBC5661853.1"/>
    <property type="molecule type" value="Genomic_DNA"/>
</dbReference>
<dbReference type="PANTHER" id="PTHR43479:SF7">
    <property type="entry name" value="TETR-FAMILY TRANSCRIPTIONAL REGULATOR"/>
    <property type="match status" value="1"/>
</dbReference>
<accession>A0A8I0DR94</accession>
<dbReference type="AlphaFoldDB" id="A0A8I0DR94"/>
<dbReference type="GO" id="GO:0003677">
    <property type="term" value="F:DNA binding"/>
    <property type="evidence" value="ECO:0007669"/>
    <property type="project" value="UniProtKB-UniRule"/>
</dbReference>
<feature type="DNA-binding region" description="H-T-H motif" evidence="2">
    <location>
        <begin position="40"/>
        <end position="59"/>
    </location>
</feature>
<proteinExistence type="predicted"/>
<evidence type="ECO:0000313" key="5">
    <source>
        <dbReference type="Proteomes" id="UP000615234"/>
    </source>
</evidence>
<dbReference type="RefSeq" id="WP_117785678.1">
    <property type="nucleotide sequence ID" value="NZ_JACOOX010000002.1"/>
</dbReference>
<evidence type="ECO:0000256" key="2">
    <source>
        <dbReference type="PROSITE-ProRule" id="PRU00335"/>
    </source>
</evidence>
<dbReference type="PRINTS" id="PR00455">
    <property type="entry name" value="HTHTETR"/>
</dbReference>
<protein>
    <submittedName>
        <fullName evidence="4">TetR/AcrR family transcriptional regulator C-terminal domain-containing protein</fullName>
    </submittedName>
</protein>
<comment type="caution">
    <text evidence="4">The sequence shown here is derived from an EMBL/GenBank/DDBJ whole genome shotgun (WGS) entry which is preliminary data.</text>
</comment>
<keyword evidence="5" id="KW-1185">Reference proteome</keyword>
<keyword evidence="1 2" id="KW-0238">DNA-binding</keyword>
<reference evidence="4 5" key="1">
    <citation type="submission" date="2020-08" db="EMBL/GenBank/DDBJ databases">
        <title>Genome public.</title>
        <authorList>
            <person name="Liu C."/>
            <person name="Sun Q."/>
        </authorList>
    </citation>
    <scope>NUCLEOTIDE SEQUENCE [LARGE SCALE GENOMIC DNA]</scope>
    <source>
        <strain evidence="4 5">NSJ-10</strain>
    </source>
</reference>
<dbReference type="Gene3D" id="1.10.357.10">
    <property type="entry name" value="Tetracycline Repressor, domain 2"/>
    <property type="match status" value="1"/>
</dbReference>
<evidence type="ECO:0000256" key="1">
    <source>
        <dbReference type="ARBA" id="ARBA00023125"/>
    </source>
</evidence>
<evidence type="ECO:0000313" key="4">
    <source>
        <dbReference type="EMBL" id="MBC5661853.1"/>
    </source>
</evidence>
<dbReference type="InterPro" id="IPR001647">
    <property type="entry name" value="HTH_TetR"/>
</dbReference>
<dbReference type="InterPro" id="IPR039532">
    <property type="entry name" value="TetR_C_Firmicutes"/>
</dbReference>
<dbReference type="PANTHER" id="PTHR43479">
    <property type="entry name" value="ACREF/ENVCD OPERON REPRESSOR-RELATED"/>
    <property type="match status" value="1"/>
</dbReference>
<dbReference type="Proteomes" id="UP000615234">
    <property type="component" value="Unassembled WGS sequence"/>
</dbReference>
<sequence length="199" mass="23564">MGILLYRKSYTNMPESNLTKKAIALSAKELTKEKPYDKISISDIADRCGIKRQTFYYHFQDKYELLVWIYFNELFAPNMEDISLENWDEKLGAILTQMQEEKKFYINTIKHAEDYIIQYMLEVAEQTFEEAIDKLDEKSHLKNEERGIFARFFAYGICGIIVEWAKGGMKMAPEKLADYMREMLEKCKQAVYISDHDRQ</sequence>
<dbReference type="PROSITE" id="PS50977">
    <property type="entry name" value="HTH_TETR_2"/>
    <property type="match status" value="1"/>
</dbReference>
<feature type="domain" description="HTH tetR-type" evidence="3">
    <location>
        <begin position="17"/>
        <end position="77"/>
    </location>
</feature>
<organism evidence="4 5">
    <name type="scientific">Coprococcus hominis</name>
    <name type="common">ex Liu et al. 2022</name>
    <dbReference type="NCBI Taxonomy" id="2763039"/>
    <lineage>
        <taxon>Bacteria</taxon>
        <taxon>Bacillati</taxon>
        <taxon>Bacillota</taxon>
        <taxon>Clostridia</taxon>
        <taxon>Lachnospirales</taxon>
        <taxon>Lachnospiraceae</taxon>
        <taxon>Coprococcus</taxon>
    </lineage>
</organism>
<evidence type="ECO:0000259" key="3">
    <source>
        <dbReference type="PROSITE" id="PS50977"/>
    </source>
</evidence>
<dbReference type="InterPro" id="IPR009057">
    <property type="entry name" value="Homeodomain-like_sf"/>
</dbReference>
<name>A0A8I0DR94_9FIRM</name>
<dbReference type="SUPFAM" id="SSF46689">
    <property type="entry name" value="Homeodomain-like"/>
    <property type="match status" value="1"/>
</dbReference>
<dbReference type="InterPro" id="IPR050624">
    <property type="entry name" value="HTH-type_Tx_Regulator"/>
</dbReference>
<gene>
    <name evidence="4" type="ORF">H8S09_02915</name>
</gene>